<feature type="compositionally biased region" description="Low complexity" evidence="5">
    <location>
        <begin position="30"/>
        <end position="52"/>
    </location>
</feature>
<dbReference type="PANTHER" id="PTHR30570:SF1">
    <property type="entry name" value="PHOSPHATE-BINDING PROTEIN PSTS"/>
    <property type="match status" value="1"/>
</dbReference>
<accession>A0A7W8ELG5</accession>
<comment type="similarity">
    <text evidence="1 4">Belongs to the PstS family.</text>
</comment>
<dbReference type="EMBL" id="JACHIN010000017">
    <property type="protein sequence ID" value="MBB5083378.1"/>
    <property type="molecule type" value="Genomic_DNA"/>
</dbReference>
<gene>
    <name evidence="7" type="ORF">HNR40_008882</name>
</gene>
<evidence type="ECO:0000256" key="5">
    <source>
        <dbReference type="SAM" id="MobiDB-lite"/>
    </source>
</evidence>
<dbReference type="InterPro" id="IPR050811">
    <property type="entry name" value="Phosphate_ABC_transporter"/>
</dbReference>
<dbReference type="PANTHER" id="PTHR30570">
    <property type="entry name" value="PERIPLASMIC PHOSPHATE BINDING COMPONENT OF PHOSPHATE ABC TRANSPORTER"/>
    <property type="match status" value="1"/>
</dbReference>
<dbReference type="Pfam" id="PF12849">
    <property type="entry name" value="PBP_like_2"/>
    <property type="match status" value="1"/>
</dbReference>
<keyword evidence="8" id="KW-1185">Reference proteome</keyword>
<feature type="signal peptide" evidence="4">
    <location>
        <begin position="1"/>
        <end position="23"/>
    </location>
</feature>
<dbReference type="InterPro" id="IPR011862">
    <property type="entry name" value="Phos-bd"/>
</dbReference>
<dbReference type="GO" id="GO:0042301">
    <property type="term" value="F:phosphate ion binding"/>
    <property type="evidence" value="ECO:0007669"/>
    <property type="project" value="UniProtKB-UniRule"/>
</dbReference>
<name>A0A7W8ELG5_9ACTN</name>
<keyword evidence="2 4" id="KW-0813">Transport</keyword>
<reference evidence="7 8" key="1">
    <citation type="submission" date="2020-08" db="EMBL/GenBank/DDBJ databases">
        <title>Genomic Encyclopedia of Type Strains, Phase IV (KMG-IV): sequencing the most valuable type-strain genomes for metagenomic binning, comparative biology and taxonomic classification.</title>
        <authorList>
            <person name="Goeker M."/>
        </authorList>
    </citation>
    <scope>NUCLEOTIDE SEQUENCE [LARGE SCALE GENOMIC DNA]</scope>
    <source>
        <strain evidence="7 8">DSM 45385</strain>
    </source>
</reference>
<sequence length="334" mass="34500">MTSGQRRLSAVATAAFVVSLAAACGGGGNSAATSPEASAPSSAGASEPAAGLSGEIKIDGSSTVAPLISVASEAFGEEQPQVKVPVGTSGTGGGFEKFCAGETDISNASRPIKDEEKTLCEGKGIKFTELTVATDALTVVVPKENTWAKCLTTAQLKKMWEPAAEGKVKTWKDVDAKFPAEPLKLYGPGADSGTFDYFTDEINGEEGASRKDYSPSENDNDIVNGVAGAKGGLGYFGFTYYEENMDKLTAVEVDSGSGCVAPSVEAAQGGKYTPLARSLFVYPSTTAVKRPEVAAFLDYLSANIGSLAKEAKFIPLNAEQEAKLKSDITALKAG</sequence>
<feature type="domain" description="PBP" evidence="6">
    <location>
        <begin position="46"/>
        <end position="300"/>
    </location>
</feature>
<dbReference type="AlphaFoldDB" id="A0A7W8ELG5"/>
<evidence type="ECO:0000256" key="2">
    <source>
        <dbReference type="ARBA" id="ARBA00022448"/>
    </source>
</evidence>
<dbReference type="NCBIfam" id="TIGR02136">
    <property type="entry name" value="ptsS_2"/>
    <property type="match status" value="1"/>
</dbReference>
<evidence type="ECO:0000256" key="3">
    <source>
        <dbReference type="ARBA" id="ARBA00022729"/>
    </source>
</evidence>
<comment type="caution">
    <text evidence="7">The sequence shown here is derived from an EMBL/GenBank/DDBJ whole genome shotgun (WGS) entry which is preliminary data.</text>
</comment>
<comment type="function">
    <text evidence="4">Involved in the system for phosphate transport across the cytoplasmic membrane.</text>
</comment>
<protein>
    <recommendedName>
        <fullName evidence="4">Phosphate-binding protein</fullName>
    </recommendedName>
</protein>
<dbReference type="InterPro" id="IPR024370">
    <property type="entry name" value="PBP_domain"/>
</dbReference>
<dbReference type="GO" id="GO:0006817">
    <property type="term" value="P:phosphate ion transport"/>
    <property type="evidence" value="ECO:0007669"/>
    <property type="project" value="UniProtKB-UniRule"/>
</dbReference>
<feature type="chain" id="PRO_5039751757" description="Phosphate-binding protein" evidence="4">
    <location>
        <begin position="24"/>
        <end position="334"/>
    </location>
</feature>
<evidence type="ECO:0000256" key="1">
    <source>
        <dbReference type="ARBA" id="ARBA00008725"/>
    </source>
</evidence>
<dbReference type="Proteomes" id="UP000568380">
    <property type="component" value="Unassembled WGS sequence"/>
</dbReference>
<dbReference type="PROSITE" id="PS51257">
    <property type="entry name" value="PROKAR_LIPOPROTEIN"/>
    <property type="match status" value="1"/>
</dbReference>
<keyword evidence="4" id="KW-0592">Phosphate transport</keyword>
<keyword evidence="3 4" id="KW-0732">Signal</keyword>
<proteinExistence type="inferred from homology"/>
<dbReference type="SUPFAM" id="SSF53850">
    <property type="entry name" value="Periplasmic binding protein-like II"/>
    <property type="match status" value="1"/>
</dbReference>
<organism evidence="7 8">
    <name type="scientific">Nonomuraea endophytica</name>
    <dbReference type="NCBI Taxonomy" id="714136"/>
    <lineage>
        <taxon>Bacteria</taxon>
        <taxon>Bacillati</taxon>
        <taxon>Actinomycetota</taxon>
        <taxon>Actinomycetes</taxon>
        <taxon>Streptosporangiales</taxon>
        <taxon>Streptosporangiaceae</taxon>
        <taxon>Nonomuraea</taxon>
    </lineage>
</organism>
<evidence type="ECO:0000313" key="8">
    <source>
        <dbReference type="Proteomes" id="UP000568380"/>
    </source>
</evidence>
<evidence type="ECO:0000256" key="4">
    <source>
        <dbReference type="RuleBase" id="RU367119"/>
    </source>
</evidence>
<dbReference type="Gene3D" id="3.40.190.10">
    <property type="entry name" value="Periplasmic binding protein-like II"/>
    <property type="match status" value="2"/>
</dbReference>
<dbReference type="CDD" id="cd13654">
    <property type="entry name" value="PBP2_phosphate_like_2"/>
    <property type="match status" value="1"/>
</dbReference>
<feature type="region of interest" description="Disordered" evidence="5">
    <location>
        <begin position="29"/>
        <end position="52"/>
    </location>
</feature>
<evidence type="ECO:0000313" key="7">
    <source>
        <dbReference type="EMBL" id="MBB5083378.1"/>
    </source>
</evidence>
<evidence type="ECO:0000259" key="6">
    <source>
        <dbReference type="Pfam" id="PF12849"/>
    </source>
</evidence>
<dbReference type="RefSeq" id="WP_221341569.1">
    <property type="nucleotide sequence ID" value="NZ_JACHIN010000017.1"/>
</dbReference>
<dbReference type="FunFam" id="3.40.190.10:FF:000055">
    <property type="entry name" value="Phosphate ABC transporter, phosphate-binding protein"/>
    <property type="match status" value="1"/>
</dbReference>